<accession>A0ABD5EDT7</accession>
<dbReference type="Proteomes" id="UP001183607">
    <property type="component" value="Unassembled WGS sequence"/>
</dbReference>
<dbReference type="PANTHER" id="PTHR33164:SF43">
    <property type="entry name" value="HTH-TYPE TRANSCRIPTIONAL REPRESSOR YETL"/>
    <property type="match status" value="1"/>
</dbReference>
<sequence>MPTPAPLPAPPPPPDDAPLNTVDALVQLSFLVQGVLSATGAAHELSVVQLRLLGVLRDRRAGMLELGRHLGLDKSSMTGLVGRAEKRGLVRRSPSPHDGRAVLVGLTEEGRRLAEEGAEEIARRLTEATAHLGTEGRAELTRLVGTVLRGVGS</sequence>
<dbReference type="PROSITE" id="PS50995">
    <property type="entry name" value="HTH_MARR_2"/>
    <property type="match status" value="1"/>
</dbReference>
<dbReference type="InterPro" id="IPR039422">
    <property type="entry name" value="MarR/SlyA-like"/>
</dbReference>
<comment type="caution">
    <text evidence="2">The sequence shown here is derived from an EMBL/GenBank/DDBJ whole genome shotgun (WGS) entry which is preliminary data.</text>
</comment>
<proteinExistence type="predicted"/>
<dbReference type="InterPro" id="IPR000835">
    <property type="entry name" value="HTH_MarR-typ"/>
</dbReference>
<reference evidence="3" key="1">
    <citation type="submission" date="2023-07" db="EMBL/GenBank/DDBJ databases">
        <title>30 novel species of actinomycetes from the DSMZ collection.</title>
        <authorList>
            <person name="Nouioui I."/>
        </authorList>
    </citation>
    <scope>NUCLEOTIDE SEQUENCE [LARGE SCALE GENOMIC DNA]</scope>
    <source>
        <strain evidence="3">DSM 41982</strain>
    </source>
</reference>
<evidence type="ECO:0000313" key="2">
    <source>
        <dbReference type="EMBL" id="MDT0419611.1"/>
    </source>
</evidence>
<name>A0ABD5EDT7_9ACTN</name>
<dbReference type="InterPro" id="IPR036388">
    <property type="entry name" value="WH-like_DNA-bd_sf"/>
</dbReference>
<feature type="domain" description="HTH marR-type" evidence="1">
    <location>
        <begin position="18"/>
        <end position="149"/>
    </location>
</feature>
<organism evidence="2 3">
    <name type="scientific">Streptomyces evansiae</name>
    <dbReference type="NCBI Taxonomy" id="3075535"/>
    <lineage>
        <taxon>Bacteria</taxon>
        <taxon>Bacillati</taxon>
        <taxon>Actinomycetota</taxon>
        <taxon>Actinomycetes</taxon>
        <taxon>Kitasatosporales</taxon>
        <taxon>Streptomycetaceae</taxon>
        <taxon>Streptomyces</taxon>
    </lineage>
</organism>
<dbReference type="Gene3D" id="1.10.10.10">
    <property type="entry name" value="Winged helix-like DNA-binding domain superfamily/Winged helix DNA-binding domain"/>
    <property type="match status" value="1"/>
</dbReference>
<protein>
    <submittedName>
        <fullName evidence="2">MarR family transcriptional regulator</fullName>
    </submittedName>
</protein>
<dbReference type="Pfam" id="PF12802">
    <property type="entry name" value="MarR_2"/>
    <property type="match status" value="1"/>
</dbReference>
<dbReference type="SUPFAM" id="SSF46785">
    <property type="entry name" value="Winged helix' DNA-binding domain"/>
    <property type="match status" value="1"/>
</dbReference>
<dbReference type="RefSeq" id="WP_311677732.1">
    <property type="nucleotide sequence ID" value="NZ_JAVRER010000092.1"/>
</dbReference>
<dbReference type="InterPro" id="IPR036390">
    <property type="entry name" value="WH_DNA-bd_sf"/>
</dbReference>
<gene>
    <name evidence="2" type="ORF">RM574_29475</name>
</gene>
<dbReference type="SMART" id="SM00347">
    <property type="entry name" value="HTH_MARR"/>
    <property type="match status" value="1"/>
</dbReference>
<dbReference type="GO" id="GO:0006355">
    <property type="term" value="P:regulation of DNA-templated transcription"/>
    <property type="evidence" value="ECO:0007669"/>
    <property type="project" value="UniProtKB-ARBA"/>
</dbReference>
<dbReference type="EMBL" id="JAVRER010000092">
    <property type="protein sequence ID" value="MDT0419611.1"/>
    <property type="molecule type" value="Genomic_DNA"/>
</dbReference>
<evidence type="ECO:0000313" key="3">
    <source>
        <dbReference type="Proteomes" id="UP001183607"/>
    </source>
</evidence>
<dbReference type="PRINTS" id="PR00598">
    <property type="entry name" value="HTHMARR"/>
</dbReference>
<dbReference type="PANTHER" id="PTHR33164">
    <property type="entry name" value="TRANSCRIPTIONAL REGULATOR, MARR FAMILY"/>
    <property type="match status" value="1"/>
</dbReference>
<dbReference type="AlphaFoldDB" id="A0ABD5EDT7"/>
<evidence type="ECO:0000259" key="1">
    <source>
        <dbReference type="PROSITE" id="PS50995"/>
    </source>
</evidence>